<dbReference type="SMART" id="SM00175">
    <property type="entry name" value="RAB"/>
    <property type="match status" value="1"/>
</dbReference>
<dbReference type="PRINTS" id="PR00449">
    <property type="entry name" value="RASTRNSFRMNG"/>
</dbReference>
<dbReference type="Pfam" id="PF00071">
    <property type="entry name" value="Ras"/>
    <property type="match status" value="1"/>
</dbReference>
<dbReference type="GO" id="GO:0003924">
    <property type="term" value="F:GTPase activity"/>
    <property type="evidence" value="ECO:0007669"/>
    <property type="project" value="InterPro"/>
</dbReference>
<dbReference type="InterPro" id="IPR001806">
    <property type="entry name" value="Small_GTPase"/>
</dbReference>
<name>A0AAV7JL09_9METZ</name>
<proteinExistence type="predicted"/>
<dbReference type="SUPFAM" id="SSF52540">
    <property type="entry name" value="P-loop containing nucleoside triphosphate hydrolases"/>
    <property type="match status" value="1"/>
</dbReference>
<dbReference type="PROSITE" id="PS51419">
    <property type="entry name" value="RAB"/>
    <property type="match status" value="1"/>
</dbReference>
<dbReference type="SMART" id="SM00173">
    <property type="entry name" value="RAS"/>
    <property type="match status" value="1"/>
</dbReference>
<keyword evidence="2" id="KW-0342">GTP-binding</keyword>
<keyword evidence="4" id="KW-1185">Reference proteome</keyword>
<gene>
    <name evidence="3" type="ORF">LOD99_11571</name>
</gene>
<dbReference type="NCBIfam" id="TIGR00231">
    <property type="entry name" value="small_GTP"/>
    <property type="match status" value="1"/>
</dbReference>
<dbReference type="InterPro" id="IPR003578">
    <property type="entry name" value="Small_GTPase_Rho"/>
</dbReference>
<keyword evidence="1" id="KW-0547">Nucleotide-binding</keyword>
<protein>
    <submittedName>
        <fullName evidence="3">Transforming protein RhoA-like</fullName>
    </submittedName>
</protein>
<dbReference type="PROSITE" id="PS51420">
    <property type="entry name" value="RHO"/>
    <property type="match status" value="1"/>
</dbReference>
<organism evidence="3 4">
    <name type="scientific">Oopsacas minuta</name>
    <dbReference type="NCBI Taxonomy" id="111878"/>
    <lineage>
        <taxon>Eukaryota</taxon>
        <taxon>Metazoa</taxon>
        <taxon>Porifera</taxon>
        <taxon>Hexactinellida</taxon>
        <taxon>Hexasterophora</taxon>
        <taxon>Lyssacinosida</taxon>
        <taxon>Leucopsacidae</taxon>
        <taxon>Oopsacas</taxon>
    </lineage>
</organism>
<dbReference type="SMART" id="SM00174">
    <property type="entry name" value="RHO"/>
    <property type="match status" value="1"/>
</dbReference>
<dbReference type="Gene3D" id="3.40.50.300">
    <property type="entry name" value="P-loop containing nucleotide triphosphate hydrolases"/>
    <property type="match status" value="1"/>
</dbReference>
<dbReference type="PROSITE" id="PS51421">
    <property type="entry name" value="RAS"/>
    <property type="match status" value="1"/>
</dbReference>
<dbReference type="AlphaFoldDB" id="A0AAV7JL09"/>
<comment type="caution">
    <text evidence="3">The sequence shown here is derived from an EMBL/GenBank/DDBJ whole genome shotgun (WGS) entry which is preliminary data.</text>
</comment>
<sequence length="238" mass="27414">MEKKFEQKLVIIGDKFCGKSSLLIRISKQIFSEGYVPTLFENYASEIESNQGLVQVSMYDTPGDDNYSHIRPLSYPDTDILLLCFDLSSPQSYHNIFTKWLPEIHGRCKNVPLYIIGCKLDLKEHQMADQPINWRVSPPCNQEDITSLLCQTGACDYFECSAKSGTNVSEIVRHIINARMQIYKIEREKSLIHRTKESIYLQRFDITRLSVIGTKEDQRMSTIATSDGMRTDKRCQII</sequence>
<evidence type="ECO:0000256" key="2">
    <source>
        <dbReference type="ARBA" id="ARBA00023134"/>
    </source>
</evidence>
<dbReference type="InterPro" id="IPR005225">
    <property type="entry name" value="Small_GTP-bd"/>
</dbReference>
<dbReference type="InterPro" id="IPR027417">
    <property type="entry name" value="P-loop_NTPase"/>
</dbReference>
<dbReference type="EMBL" id="JAKMXF010000321">
    <property type="protein sequence ID" value="KAI6649204.1"/>
    <property type="molecule type" value="Genomic_DNA"/>
</dbReference>
<dbReference type="GO" id="GO:0007264">
    <property type="term" value="P:small GTPase-mediated signal transduction"/>
    <property type="evidence" value="ECO:0007669"/>
    <property type="project" value="InterPro"/>
</dbReference>
<accession>A0AAV7JL09</accession>
<evidence type="ECO:0000256" key="1">
    <source>
        <dbReference type="ARBA" id="ARBA00022741"/>
    </source>
</evidence>
<reference evidence="3 4" key="1">
    <citation type="journal article" date="2023" name="BMC Biol.">
        <title>The compact genome of the sponge Oopsacas minuta (Hexactinellida) is lacking key metazoan core genes.</title>
        <authorList>
            <person name="Santini S."/>
            <person name="Schenkelaars Q."/>
            <person name="Jourda C."/>
            <person name="Duchesne M."/>
            <person name="Belahbib H."/>
            <person name="Rocher C."/>
            <person name="Selva M."/>
            <person name="Riesgo A."/>
            <person name="Vervoort M."/>
            <person name="Leys S.P."/>
            <person name="Kodjabachian L."/>
            <person name="Le Bivic A."/>
            <person name="Borchiellini C."/>
            <person name="Claverie J.M."/>
            <person name="Renard E."/>
        </authorList>
    </citation>
    <scope>NUCLEOTIDE SEQUENCE [LARGE SCALE GENOMIC DNA]</scope>
    <source>
        <strain evidence="3">SPO-2</strain>
    </source>
</reference>
<evidence type="ECO:0000313" key="3">
    <source>
        <dbReference type="EMBL" id="KAI6649204.1"/>
    </source>
</evidence>
<dbReference type="PANTHER" id="PTHR24072">
    <property type="entry name" value="RHO FAMILY GTPASE"/>
    <property type="match status" value="1"/>
</dbReference>
<dbReference type="GO" id="GO:0005525">
    <property type="term" value="F:GTP binding"/>
    <property type="evidence" value="ECO:0007669"/>
    <property type="project" value="UniProtKB-KW"/>
</dbReference>
<dbReference type="Proteomes" id="UP001165289">
    <property type="component" value="Unassembled WGS sequence"/>
</dbReference>
<evidence type="ECO:0000313" key="4">
    <source>
        <dbReference type="Proteomes" id="UP001165289"/>
    </source>
</evidence>